<keyword evidence="2" id="KW-1185">Reference proteome</keyword>
<accession>A0A9W9USA6</accession>
<protein>
    <submittedName>
        <fullName evidence="1">Uncharacterized protein</fullName>
    </submittedName>
</protein>
<evidence type="ECO:0000313" key="1">
    <source>
        <dbReference type="EMBL" id="KAJ5355497.1"/>
    </source>
</evidence>
<gene>
    <name evidence="1" type="ORF">N7496_012709</name>
</gene>
<organism evidence="1 2">
    <name type="scientific">Penicillium cataractarum</name>
    <dbReference type="NCBI Taxonomy" id="2100454"/>
    <lineage>
        <taxon>Eukaryota</taxon>
        <taxon>Fungi</taxon>
        <taxon>Dikarya</taxon>
        <taxon>Ascomycota</taxon>
        <taxon>Pezizomycotina</taxon>
        <taxon>Eurotiomycetes</taxon>
        <taxon>Eurotiomycetidae</taxon>
        <taxon>Eurotiales</taxon>
        <taxon>Aspergillaceae</taxon>
        <taxon>Penicillium</taxon>
    </lineage>
</organism>
<dbReference type="Proteomes" id="UP001147782">
    <property type="component" value="Unassembled WGS sequence"/>
</dbReference>
<reference evidence="1" key="2">
    <citation type="journal article" date="2023" name="IMA Fungus">
        <title>Comparative genomic study of the Penicillium genus elucidates a diverse pangenome and 15 lateral gene transfer events.</title>
        <authorList>
            <person name="Petersen C."/>
            <person name="Sorensen T."/>
            <person name="Nielsen M.R."/>
            <person name="Sondergaard T.E."/>
            <person name="Sorensen J.L."/>
            <person name="Fitzpatrick D.A."/>
            <person name="Frisvad J.C."/>
            <person name="Nielsen K.L."/>
        </authorList>
    </citation>
    <scope>NUCLEOTIDE SEQUENCE</scope>
    <source>
        <strain evidence="1">IBT 29864</strain>
    </source>
</reference>
<dbReference type="GeneID" id="81444801"/>
<proteinExistence type="predicted"/>
<sequence length="116" mass="13593">MRELGWRPEQLWNMQKHLSFGEPKLLSRKMCESQHRSEELWIVHVYCVAHWRHRLVVITSVRTSILIQTTVENVASTAPEHALPRNAIVQLRIHSVLRLETAARPVICLQAFTDEY</sequence>
<reference evidence="1" key="1">
    <citation type="submission" date="2022-11" db="EMBL/GenBank/DDBJ databases">
        <authorList>
            <person name="Petersen C."/>
        </authorList>
    </citation>
    <scope>NUCLEOTIDE SEQUENCE</scope>
    <source>
        <strain evidence="1">IBT 29864</strain>
    </source>
</reference>
<dbReference type="EMBL" id="JAPZBS010000010">
    <property type="protein sequence ID" value="KAJ5355497.1"/>
    <property type="molecule type" value="Genomic_DNA"/>
</dbReference>
<name>A0A9W9USA6_9EURO</name>
<dbReference type="RefSeq" id="XP_056549520.1">
    <property type="nucleotide sequence ID" value="XM_056705622.1"/>
</dbReference>
<evidence type="ECO:0000313" key="2">
    <source>
        <dbReference type="Proteomes" id="UP001147782"/>
    </source>
</evidence>
<comment type="caution">
    <text evidence="1">The sequence shown here is derived from an EMBL/GenBank/DDBJ whole genome shotgun (WGS) entry which is preliminary data.</text>
</comment>
<dbReference type="AlphaFoldDB" id="A0A9W9USA6"/>